<protein>
    <submittedName>
        <fullName evidence="1">Uncharacterized protein</fullName>
    </submittedName>
</protein>
<evidence type="ECO:0000313" key="1">
    <source>
        <dbReference type="EMBL" id="AAS86710.1"/>
    </source>
</evidence>
<sequence length="40" mass="4887">NPFEERENRKVKLTKNLSQKMGRLNSIKILMKFVKRKKRV</sequence>
<feature type="non-terminal residue" evidence="1">
    <location>
        <position position="40"/>
    </location>
</feature>
<accession>Q592S9</accession>
<dbReference type="AlphaFoldDB" id="Q592S9"/>
<dbReference type="EMBL" id="AY577385">
    <property type="protein sequence ID" value="AAS86710.1"/>
    <property type="molecule type" value="mRNA"/>
</dbReference>
<reference evidence="1" key="1">
    <citation type="submission" date="2004-03" db="EMBL/GenBank/DDBJ databases">
        <title>A genome-wide screening approach for membrane-targeted gene products.</title>
        <authorList>
            <person name="Jaaro H."/>
            <person name="Levy Z."/>
            <person name="Fainzilber M."/>
        </authorList>
    </citation>
    <scope>NUCLEOTIDE SEQUENCE</scope>
    <source>
        <tissue evidence="1">CNS</tissue>
    </source>
</reference>
<name>Q592S9_LYMST</name>
<organism evidence="1">
    <name type="scientific">Lymnaea stagnalis</name>
    <name type="common">Great pond snail</name>
    <name type="synonym">Helix stagnalis</name>
    <dbReference type="NCBI Taxonomy" id="6523"/>
    <lineage>
        <taxon>Eukaryota</taxon>
        <taxon>Metazoa</taxon>
        <taxon>Spiralia</taxon>
        <taxon>Lophotrochozoa</taxon>
        <taxon>Mollusca</taxon>
        <taxon>Gastropoda</taxon>
        <taxon>Heterobranchia</taxon>
        <taxon>Euthyneura</taxon>
        <taxon>Panpulmonata</taxon>
        <taxon>Hygrophila</taxon>
        <taxon>Lymnaeoidea</taxon>
        <taxon>Lymnaeidae</taxon>
        <taxon>Lymnaea</taxon>
    </lineage>
</organism>
<feature type="non-terminal residue" evidence="1">
    <location>
        <position position="1"/>
    </location>
</feature>
<proteinExistence type="evidence at transcript level"/>